<accession>A0ABQ9GYG2</accession>
<proteinExistence type="predicted"/>
<evidence type="ECO:0000313" key="2">
    <source>
        <dbReference type="Proteomes" id="UP001159363"/>
    </source>
</evidence>
<gene>
    <name evidence="1" type="ORF">PR048_021534</name>
</gene>
<sequence length="156" mass="17854">MAGSEKCFICKENIEESSRNVSHLKIDKLLKQHSLSRKNYTRPDSIKAARKLNLTPRRHQNVTSTQLCDRLCLNLISKQIAYFVLNSLAKSLQKKKSKFQLKGEIIDAAEKRKDQEADEVKLRLGNVSDFVAADAIYHQDCFAKFFSHSALTGKRR</sequence>
<name>A0ABQ9GYG2_9NEOP</name>
<dbReference type="EMBL" id="JARBHB010000008">
    <property type="protein sequence ID" value="KAJ8877082.1"/>
    <property type="molecule type" value="Genomic_DNA"/>
</dbReference>
<protein>
    <submittedName>
        <fullName evidence="1">Uncharacterized protein</fullName>
    </submittedName>
</protein>
<organism evidence="1 2">
    <name type="scientific">Dryococelus australis</name>
    <dbReference type="NCBI Taxonomy" id="614101"/>
    <lineage>
        <taxon>Eukaryota</taxon>
        <taxon>Metazoa</taxon>
        <taxon>Ecdysozoa</taxon>
        <taxon>Arthropoda</taxon>
        <taxon>Hexapoda</taxon>
        <taxon>Insecta</taxon>
        <taxon>Pterygota</taxon>
        <taxon>Neoptera</taxon>
        <taxon>Polyneoptera</taxon>
        <taxon>Phasmatodea</taxon>
        <taxon>Verophasmatodea</taxon>
        <taxon>Anareolatae</taxon>
        <taxon>Phasmatidae</taxon>
        <taxon>Eurycanthinae</taxon>
        <taxon>Dryococelus</taxon>
    </lineage>
</organism>
<evidence type="ECO:0000313" key="1">
    <source>
        <dbReference type="EMBL" id="KAJ8877082.1"/>
    </source>
</evidence>
<keyword evidence="2" id="KW-1185">Reference proteome</keyword>
<dbReference type="Proteomes" id="UP001159363">
    <property type="component" value="Chromosome 7"/>
</dbReference>
<comment type="caution">
    <text evidence="1">The sequence shown here is derived from an EMBL/GenBank/DDBJ whole genome shotgun (WGS) entry which is preliminary data.</text>
</comment>
<reference evidence="1 2" key="1">
    <citation type="submission" date="2023-02" db="EMBL/GenBank/DDBJ databases">
        <title>LHISI_Scaffold_Assembly.</title>
        <authorList>
            <person name="Stuart O.P."/>
            <person name="Cleave R."/>
            <person name="Magrath M.J.L."/>
            <person name="Mikheyev A.S."/>
        </authorList>
    </citation>
    <scope>NUCLEOTIDE SEQUENCE [LARGE SCALE GENOMIC DNA]</scope>
    <source>
        <strain evidence="1">Daus_M_001</strain>
        <tissue evidence="1">Leg muscle</tissue>
    </source>
</reference>